<feature type="domain" description="DC1" evidence="2">
    <location>
        <begin position="429"/>
        <end position="471"/>
    </location>
</feature>
<gene>
    <name evidence="3" type="ORF">CIPAW_07G061000</name>
</gene>
<dbReference type="Proteomes" id="UP000811609">
    <property type="component" value="Chromosome 7"/>
</dbReference>
<dbReference type="Pfam" id="PF03107">
    <property type="entry name" value="C1_2"/>
    <property type="match status" value="8"/>
</dbReference>
<comment type="caution">
    <text evidence="3">The sequence shown here is derived from an EMBL/GenBank/DDBJ whole genome shotgun (WGS) entry which is preliminary data.</text>
</comment>
<feature type="domain" description="DC1" evidence="2">
    <location>
        <begin position="224"/>
        <end position="273"/>
    </location>
</feature>
<keyword evidence="1" id="KW-0677">Repeat</keyword>
<evidence type="ECO:0000313" key="4">
    <source>
        <dbReference type="Proteomes" id="UP000811609"/>
    </source>
</evidence>
<reference evidence="3" key="1">
    <citation type="submission" date="2020-12" db="EMBL/GenBank/DDBJ databases">
        <title>WGS assembly of Carya illinoinensis cv. Pawnee.</title>
        <authorList>
            <person name="Platts A."/>
            <person name="Shu S."/>
            <person name="Wright S."/>
            <person name="Barry K."/>
            <person name="Edger P."/>
            <person name="Pires J.C."/>
            <person name="Schmutz J."/>
        </authorList>
    </citation>
    <scope>NUCLEOTIDE SEQUENCE</scope>
    <source>
        <tissue evidence="3">Leaf</tissue>
    </source>
</reference>
<feature type="domain" description="DC1" evidence="2">
    <location>
        <begin position="483"/>
        <end position="530"/>
    </location>
</feature>
<evidence type="ECO:0000259" key="2">
    <source>
        <dbReference type="Pfam" id="PF03107"/>
    </source>
</evidence>
<dbReference type="InterPro" id="IPR004146">
    <property type="entry name" value="DC1"/>
</dbReference>
<sequence length="589" mass="69009">MEIQHFSHNHPLTDGIYEWSYDRCQICDENFEWSYDHYGCDDCHFYIHKSCAKYSRELQHPSHPHHLLPKLSHMEPCANCSSDVMKFKYSCSHCDKFYLCPKCAFLPPTKKTENHDHPLTLIQTLSSFTCDHCLKEGNGMPYFCPTYLFMVHPECTSLQLTIQPSTIQAAIHDHPLSLMPALMISLTCNACENKTKGRFYFCATCSFVAHLDCALLPSIVKVIRHKHPLRLIYSLPADQSKRRVCQLCAKPVDMNSWVYCCSSQDFVTHLYCATSKEERDETFVPNSKEDHRNKSIDLSPYIIKKTKQGGDRTEIPIEIQHFSHEHYLKLTDELGIDEKCDRRMQSILPPFYACAQCRFFLHKSCVELLRELRNSLHQHPLKLLLREKKPFRCDACALPCNGFDYRCDECDFDLDVQCSLMTDDILTHPSHEQHLLILARSSEEKMCNSCRSKSKHNFHCVDCEFTLDFKCFKQPHTFNYEEHDHPFTLCYTPEDASDEYYCDICEEKRDPKCWFYYCADCSYPAHPECILGQYQNLKFGKTFKYDIYQHSFALVQKTSRFLKCDNIANCIDLTYECDECNFIVHQWCL</sequence>
<keyword evidence="4" id="KW-1185">Reference proteome</keyword>
<feature type="domain" description="DC1" evidence="2">
    <location>
        <begin position="6"/>
        <end position="52"/>
    </location>
</feature>
<evidence type="ECO:0000313" key="3">
    <source>
        <dbReference type="EMBL" id="KAG6647175.1"/>
    </source>
</evidence>
<feature type="domain" description="DC1" evidence="2">
    <location>
        <begin position="172"/>
        <end position="214"/>
    </location>
</feature>
<feature type="domain" description="DC1" evidence="2">
    <location>
        <begin position="376"/>
        <end position="418"/>
    </location>
</feature>
<organism evidence="3 4">
    <name type="scientific">Carya illinoinensis</name>
    <name type="common">Pecan</name>
    <dbReference type="NCBI Taxonomy" id="32201"/>
    <lineage>
        <taxon>Eukaryota</taxon>
        <taxon>Viridiplantae</taxon>
        <taxon>Streptophyta</taxon>
        <taxon>Embryophyta</taxon>
        <taxon>Tracheophyta</taxon>
        <taxon>Spermatophyta</taxon>
        <taxon>Magnoliopsida</taxon>
        <taxon>eudicotyledons</taxon>
        <taxon>Gunneridae</taxon>
        <taxon>Pentapetalae</taxon>
        <taxon>rosids</taxon>
        <taxon>fabids</taxon>
        <taxon>Fagales</taxon>
        <taxon>Juglandaceae</taxon>
        <taxon>Carya</taxon>
    </lineage>
</organism>
<dbReference type="PANTHER" id="PTHR32410:SF163">
    <property type="entry name" value="DC1 DOMAIN-CONTAINING PROTEIN"/>
    <property type="match status" value="1"/>
</dbReference>
<evidence type="ECO:0000256" key="1">
    <source>
        <dbReference type="ARBA" id="ARBA00022737"/>
    </source>
</evidence>
<dbReference type="AlphaFoldDB" id="A0A8T1PVG6"/>
<accession>A0A8T1PVG6</accession>
<dbReference type="PANTHER" id="PTHR32410">
    <property type="entry name" value="CYSTEINE/HISTIDINE-RICH C1 DOMAIN FAMILY PROTEIN"/>
    <property type="match status" value="1"/>
</dbReference>
<feature type="domain" description="DC1" evidence="2">
    <location>
        <begin position="322"/>
        <end position="366"/>
    </location>
</feature>
<feature type="domain" description="DC1" evidence="2">
    <location>
        <begin position="114"/>
        <end position="155"/>
    </location>
</feature>
<dbReference type="EMBL" id="CM031815">
    <property type="protein sequence ID" value="KAG6647175.1"/>
    <property type="molecule type" value="Genomic_DNA"/>
</dbReference>
<dbReference type="InterPro" id="IPR053192">
    <property type="entry name" value="Vacuole_Formation_Reg"/>
</dbReference>
<protein>
    <recommendedName>
        <fullName evidence="2">DC1 domain-containing protein</fullName>
    </recommendedName>
</protein>
<proteinExistence type="predicted"/>
<name>A0A8T1PVG6_CARIL</name>